<gene>
    <name evidence="2" type="ORF">ABN16_12065</name>
</gene>
<dbReference type="Proteomes" id="UP000036000">
    <property type="component" value="Chromosome"/>
</dbReference>
<name>A0AAC8UY17_9LACO</name>
<evidence type="ECO:0008006" key="4">
    <source>
        <dbReference type="Google" id="ProtNLM"/>
    </source>
</evidence>
<accession>A0AAC8UY17</accession>
<dbReference type="KEGG" id="lko:ABN16_12065"/>
<feature type="region of interest" description="Disordered" evidence="1">
    <location>
        <begin position="18"/>
        <end position="129"/>
    </location>
</feature>
<proteinExistence type="predicted"/>
<keyword evidence="3" id="KW-1185">Reference proteome</keyword>
<feature type="compositionally biased region" description="Low complexity" evidence="1">
    <location>
        <begin position="53"/>
        <end position="73"/>
    </location>
</feature>
<dbReference type="InterPro" id="IPR035451">
    <property type="entry name" value="Ada-like_dom_sf"/>
</dbReference>
<reference evidence="2 3" key="1">
    <citation type="submission" date="2015-07" db="EMBL/GenBank/DDBJ databases">
        <title>Lactobacillus korensis/26-25/ whole genome sequencing.</title>
        <authorList>
            <person name="Kim M.K."/>
            <person name="Im W.-T."/>
            <person name="Srinivasan S."/>
            <person name="Lee J.-J."/>
        </authorList>
    </citation>
    <scope>NUCLEOTIDE SEQUENCE [LARGE SCALE GENOMIC DNA]</scope>
    <source>
        <strain evidence="2 3">26-25</strain>
    </source>
</reference>
<feature type="compositionally biased region" description="Low complexity" evidence="1">
    <location>
        <begin position="84"/>
        <end position="111"/>
    </location>
</feature>
<evidence type="ECO:0000313" key="3">
    <source>
        <dbReference type="Proteomes" id="UP000036000"/>
    </source>
</evidence>
<protein>
    <recommendedName>
        <fullName evidence="4">DNA-entry nuclease</fullName>
    </recommendedName>
</protein>
<sequence>MGTANAKPQAIVTTKTIHVGSRRLAKAKAESKRLAATASRQDDASMALADKISSSSTASSKASSEESSQQASRRASRQVESERAVAASHAAATSTSRAAAASSSHHATSTHAKGDLDTRKAGKIIGNRNSKIYHTPDQAGYHMNSSNAVYFQTEAQAKAAGYRKALR</sequence>
<dbReference type="AlphaFoldDB" id="A0AAC8UY17"/>
<dbReference type="SUPFAM" id="SSF57884">
    <property type="entry name" value="Ada DNA repair protein, N-terminal domain (N-Ada 10)"/>
    <property type="match status" value="1"/>
</dbReference>
<evidence type="ECO:0000313" key="2">
    <source>
        <dbReference type="EMBL" id="AKP66083.1"/>
    </source>
</evidence>
<evidence type="ECO:0000256" key="1">
    <source>
        <dbReference type="SAM" id="MobiDB-lite"/>
    </source>
</evidence>
<organism evidence="2 3">
    <name type="scientific">Levilactobacillus koreensis</name>
    <dbReference type="NCBI Taxonomy" id="637971"/>
    <lineage>
        <taxon>Bacteria</taxon>
        <taxon>Bacillati</taxon>
        <taxon>Bacillota</taxon>
        <taxon>Bacilli</taxon>
        <taxon>Lactobacillales</taxon>
        <taxon>Lactobacillaceae</taxon>
        <taxon>Levilactobacillus</taxon>
    </lineage>
</organism>
<dbReference type="EMBL" id="CP012033">
    <property type="protein sequence ID" value="AKP66083.1"/>
    <property type="molecule type" value="Genomic_DNA"/>
</dbReference>
<dbReference type="Gene3D" id="3.40.10.10">
    <property type="entry name" value="DNA Methylphosphotriester Repair Domain"/>
    <property type="match status" value="1"/>
</dbReference>